<keyword evidence="2" id="KW-0812">Transmembrane</keyword>
<dbReference type="OrthoDB" id="3263055at2759"/>
<keyword evidence="5" id="KW-1185">Reference proteome</keyword>
<dbReference type="AlphaFoldDB" id="A0A9P5UCK1"/>
<evidence type="ECO:0000259" key="3">
    <source>
        <dbReference type="Pfam" id="PF20152"/>
    </source>
</evidence>
<feature type="transmembrane region" description="Helical" evidence="2">
    <location>
        <begin position="161"/>
        <end position="182"/>
    </location>
</feature>
<evidence type="ECO:0000313" key="5">
    <source>
        <dbReference type="Proteomes" id="UP000772434"/>
    </source>
</evidence>
<accession>A0A9P5UCK1</accession>
<proteinExistence type="predicted"/>
<feature type="domain" description="DUF6534" evidence="3">
    <location>
        <begin position="167"/>
        <end position="252"/>
    </location>
</feature>
<feature type="transmembrane region" description="Helical" evidence="2">
    <location>
        <begin position="228"/>
        <end position="249"/>
    </location>
</feature>
<dbReference type="PANTHER" id="PTHR40465">
    <property type="entry name" value="CHROMOSOME 1, WHOLE GENOME SHOTGUN SEQUENCE"/>
    <property type="match status" value="1"/>
</dbReference>
<evidence type="ECO:0000256" key="1">
    <source>
        <dbReference type="SAM" id="MobiDB-lite"/>
    </source>
</evidence>
<dbReference type="PANTHER" id="PTHR40465:SF1">
    <property type="entry name" value="DUF6534 DOMAIN-CONTAINING PROTEIN"/>
    <property type="match status" value="1"/>
</dbReference>
<name>A0A9P5UCK1_9AGAR</name>
<feature type="transmembrane region" description="Helical" evidence="2">
    <location>
        <begin position="118"/>
        <end position="141"/>
    </location>
</feature>
<dbReference type="Proteomes" id="UP000772434">
    <property type="component" value="Unassembled WGS sequence"/>
</dbReference>
<gene>
    <name evidence="4" type="ORF">BDP27DRAFT_224756</name>
</gene>
<feature type="transmembrane region" description="Helical" evidence="2">
    <location>
        <begin position="12"/>
        <end position="35"/>
    </location>
</feature>
<dbReference type="Pfam" id="PF20152">
    <property type="entry name" value="DUF6534"/>
    <property type="match status" value="1"/>
</dbReference>
<comment type="caution">
    <text evidence="4">The sequence shown here is derived from an EMBL/GenBank/DDBJ whole genome shotgun (WGS) entry which is preliminary data.</text>
</comment>
<evidence type="ECO:0000313" key="4">
    <source>
        <dbReference type="EMBL" id="KAF9074222.1"/>
    </source>
</evidence>
<feature type="transmembrane region" description="Helical" evidence="2">
    <location>
        <begin position="84"/>
        <end position="106"/>
    </location>
</feature>
<reference evidence="4" key="1">
    <citation type="submission" date="2020-11" db="EMBL/GenBank/DDBJ databases">
        <authorList>
            <consortium name="DOE Joint Genome Institute"/>
            <person name="Ahrendt S."/>
            <person name="Riley R."/>
            <person name="Andreopoulos W."/>
            <person name="Labutti K."/>
            <person name="Pangilinan J."/>
            <person name="Ruiz-Duenas F.J."/>
            <person name="Barrasa J.M."/>
            <person name="Sanchez-Garcia M."/>
            <person name="Camarero S."/>
            <person name="Miyauchi S."/>
            <person name="Serrano A."/>
            <person name="Linde D."/>
            <person name="Babiker R."/>
            <person name="Drula E."/>
            <person name="Ayuso-Fernandez I."/>
            <person name="Pacheco R."/>
            <person name="Padilla G."/>
            <person name="Ferreira P."/>
            <person name="Barriuso J."/>
            <person name="Kellner H."/>
            <person name="Castanera R."/>
            <person name="Alfaro M."/>
            <person name="Ramirez L."/>
            <person name="Pisabarro A.G."/>
            <person name="Kuo A."/>
            <person name="Tritt A."/>
            <person name="Lipzen A."/>
            <person name="He G."/>
            <person name="Yan M."/>
            <person name="Ng V."/>
            <person name="Cullen D."/>
            <person name="Martin F."/>
            <person name="Rosso M.-N."/>
            <person name="Henrissat B."/>
            <person name="Hibbett D."/>
            <person name="Martinez A.T."/>
            <person name="Grigoriev I.V."/>
        </authorList>
    </citation>
    <scope>NUCLEOTIDE SEQUENCE</scope>
    <source>
        <strain evidence="4">AH 40177</strain>
    </source>
</reference>
<feature type="region of interest" description="Disordered" evidence="1">
    <location>
        <begin position="294"/>
        <end position="321"/>
    </location>
</feature>
<protein>
    <recommendedName>
        <fullName evidence="3">DUF6534 domain-containing protein</fullName>
    </recommendedName>
</protein>
<keyword evidence="2" id="KW-0472">Membrane</keyword>
<evidence type="ECO:0000256" key="2">
    <source>
        <dbReference type="SAM" id="Phobius"/>
    </source>
</evidence>
<dbReference type="InterPro" id="IPR045339">
    <property type="entry name" value="DUF6534"/>
</dbReference>
<feature type="transmembrane region" description="Helical" evidence="2">
    <location>
        <begin position="202"/>
        <end position="222"/>
    </location>
</feature>
<dbReference type="EMBL" id="JADNRY010000014">
    <property type="protein sequence ID" value="KAF9074222.1"/>
    <property type="molecule type" value="Genomic_DNA"/>
</dbReference>
<organism evidence="4 5">
    <name type="scientific">Rhodocollybia butyracea</name>
    <dbReference type="NCBI Taxonomy" id="206335"/>
    <lineage>
        <taxon>Eukaryota</taxon>
        <taxon>Fungi</taxon>
        <taxon>Dikarya</taxon>
        <taxon>Basidiomycota</taxon>
        <taxon>Agaricomycotina</taxon>
        <taxon>Agaricomycetes</taxon>
        <taxon>Agaricomycetidae</taxon>
        <taxon>Agaricales</taxon>
        <taxon>Marasmiineae</taxon>
        <taxon>Omphalotaceae</taxon>
        <taxon>Rhodocollybia</taxon>
    </lineage>
</organism>
<sequence>MGQAATIHNTMGAMFVGVLMAAILYGAALIQSWYYYLNQNDRWPLRFVVGSVIVFDTIHQALIAHTIYTYVITNFGDAAELGNVVWSLMAEVLINGLSALFVQSFLAWRVWQLSNRNYWITIPALLLVTAEFVCVFIFTIIGLTRINTYADLAAQLTGLSITVNVLAAVGDTYLALLLTLLLNSSRTGFRRSDSIIKKLIIFSVNTGALTSLCAIASMLSILLAPETFIYISFFFCMGRLYANSLLATLNIRTILRKEGANTAQTSGETSIPLGSYHPTASVFNPPSAISVKIDTRREYMTDSDPEQKQHPDDFRSQMDLS</sequence>
<keyword evidence="2" id="KW-1133">Transmembrane helix</keyword>
<feature type="transmembrane region" description="Helical" evidence="2">
    <location>
        <begin position="47"/>
        <end position="72"/>
    </location>
</feature>